<dbReference type="VEuPathDB" id="TriTrypDB:TcBrA4_0093780"/>
<dbReference type="OrthoDB" id="10261918at2759"/>
<dbReference type="VEuPathDB" id="TriTrypDB:C4B63_76g136"/>
<evidence type="ECO:0000256" key="7">
    <source>
        <dbReference type="ARBA" id="ARBA00023242"/>
    </source>
</evidence>
<dbReference type="AlphaFoldDB" id="A0A2V2WK85"/>
<dbReference type="VEuPathDB" id="TriTrypDB:TCSYLVIO_001417"/>
<feature type="compositionally biased region" description="Low complexity" evidence="8">
    <location>
        <begin position="17"/>
        <end position="27"/>
    </location>
</feature>
<dbReference type="VEuPathDB" id="TriTrypDB:ECC02_005776"/>
<dbReference type="InterPro" id="IPR004098">
    <property type="entry name" value="Prp18"/>
</dbReference>
<comment type="similarity">
    <text evidence="2">Belongs to the PRP18 family.</text>
</comment>
<keyword evidence="7" id="KW-0539">Nucleus</keyword>
<evidence type="ECO:0000256" key="2">
    <source>
        <dbReference type="ARBA" id="ARBA00008137"/>
    </source>
</evidence>
<dbReference type="VEuPathDB" id="TriTrypDB:TcCLB.510525.60"/>
<dbReference type="VEuPathDB" id="TriTrypDB:TcCL_NonESM00548"/>
<comment type="caution">
    <text evidence="10">The sequence shown here is derived from an EMBL/GenBank/DDBJ whole genome shotgun (WGS) entry which is preliminary data.</text>
</comment>
<dbReference type="EMBL" id="PRFC01000083">
    <property type="protein sequence ID" value="PWV08991.1"/>
    <property type="molecule type" value="Genomic_DNA"/>
</dbReference>
<gene>
    <name evidence="10" type="ORF">C3747_83g185</name>
</gene>
<comment type="subcellular location">
    <subcellularLocation>
        <location evidence="1">Nucleus</location>
    </subcellularLocation>
</comment>
<keyword evidence="5" id="KW-0747">Spliceosome</keyword>
<dbReference type="SUPFAM" id="SSF47938">
    <property type="entry name" value="Functional domain of the splicing factor Prp18"/>
    <property type="match status" value="1"/>
</dbReference>
<organism evidence="10 11">
    <name type="scientific">Trypanosoma cruzi</name>
    <dbReference type="NCBI Taxonomy" id="5693"/>
    <lineage>
        <taxon>Eukaryota</taxon>
        <taxon>Discoba</taxon>
        <taxon>Euglenozoa</taxon>
        <taxon>Kinetoplastea</taxon>
        <taxon>Metakinetoplastina</taxon>
        <taxon>Trypanosomatida</taxon>
        <taxon>Trypanosomatidae</taxon>
        <taxon>Trypanosoma</taxon>
        <taxon>Schizotrypanum</taxon>
    </lineage>
</organism>
<dbReference type="PANTHER" id="PTHR13007:SF19">
    <property type="entry name" value="PRE-MRNA-SPLICING FACTOR 18"/>
    <property type="match status" value="1"/>
</dbReference>
<dbReference type="VEuPathDB" id="TriTrypDB:Tc_MARK_100"/>
<evidence type="ECO:0000256" key="4">
    <source>
        <dbReference type="ARBA" id="ARBA00022664"/>
    </source>
</evidence>
<evidence type="ECO:0000313" key="10">
    <source>
        <dbReference type="EMBL" id="PWV08991.1"/>
    </source>
</evidence>
<dbReference type="PANTHER" id="PTHR13007">
    <property type="entry name" value="PRE-MRNA SPLICING FACTOR-RELATED"/>
    <property type="match status" value="1"/>
</dbReference>
<dbReference type="VEuPathDB" id="TriTrypDB:TcG_08461"/>
<evidence type="ECO:0000256" key="6">
    <source>
        <dbReference type="ARBA" id="ARBA00023187"/>
    </source>
</evidence>
<dbReference type="Pfam" id="PF02840">
    <property type="entry name" value="Prp18"/>
    <property type="match status" value="1"/>
</dbReference>
<evidence type="ECO:0000256" key="3">
    <source>
        <dbReference type="ARBA" id="ARBA00018242"/>
    </source>
</evidence>
<evidence type="ECO:0000313" key="11">
    <source>
        <dbReference type="Proteomes" id="UP000246078"/>
    </source>
</evidence>
<dbReference type="VEuPathDB" id="TriTrypDB:C3747_83g185"/>
<sequence length="418" mass="47841">MSFAGLQKRLKNKAVATTTTNSTPPSSDAKTDNIESSSSVYDVAAREARANHEERKRQRSPHDKENTAYNPTINERNGPADMLSDHPSVEKASSKTLTETEFLERRHLAEEVVLQCAEAMSRNMELAATSIDKIDIKKESEVYDMSGLPLPLCQFLEQRLQRSSDATAMLISTCEEEEHNLVSALRSPSNLPMLFPPQVEDFVTTLRTLWLALCWHWVMALRGKEGNEGKEVSENGWSYNVYLLSRHALPITVRNTRGRDVALALQAWQEAYRVRQNMLDFLAYILHDMGVVLRFSGDDASKGDENLRIVPPKIADSIFCMVQHLRRRDFTTVRQAYVELTMGTANWKLGLFSGGEVHMRRSMERIERRRIEHLLHNERAVRLLHVLRELIEFVQKNEVMLLHTGIFAREKSMKEHSP</sequence>
<dbReference type="Proteomes" id="UP000246078">
    <property type="component" value="Unassembled WGS sequence"/>
</dbReference>
<keyword evidence="6" id="KW-0508">mRNA splicing</keyword>
<dbReference type="VEuPathDB" id="TriTrypDB:BCY84_17395"/>
<evidence type="ECO:0000259" key="9">
    <source>
        <dbReference type="Pfam" id="PF02840"/>
    </source>
</evidence>
<evidence type="ECO:0000256" key="1">
    <source>
        <dbReference type="ARBA" id="ARBA00004123"/>
    </source>
</evidence>
<protein>
    <recommendedName>
        <fullName evidence="3">Pre-mRNA-splicing factor 18</fullName>
    </recommendedName>
</protein>
<evidence type="ECO:0000256" key="8">
    <source>
        <dbReference type="SAM" id="MobiDB-lite"/>
    </source>
</evidence>
<dbReference type="GO" id="GO:0000350">
    <property type="term" value="P:generation of catalytic spliceosome for second transesterification step"/>
    <property type="evidence" value="ECO:0007669"/>
    <property type="project" value="TreeGrafter"/>
</dbReference>
<feature type="compositionally biased region" description="Basic and acidic residues" evidence="8">
    <location>
        <begin position="44"/>
        <end position="66"/>
    </location>
</feature>
<reference evidence="10 11" key="1">
    <citation type="journal article" date="2018" name="Microb. Genom.">
        <title>Expanding an expanded genome: long-read sequencing of Trypanosoma cruzi.</title>
        <authorList>
            <person name="Berna L."/>
            <person name="Rodriguez M."/>
            <person name="Chiribao M.L."/>
            <person name="Parodi-Talice A."/>
            <person name="Pita S."/>
            <person name="Rijo G."/>
            <person name="Alvarez-Valin F."/>
            <person name="Robello C."/>
        </authorList>
    </citation>
    <scope>NUCLEOTIDE SEQUENCE [LARGE SCALE GENOMIC DNA]</scope>
    <source>
        <strain evidence="10 11">TCC</strain>
    </source>
</reference>
<dbReference type="Gene3D" id="1.20.940.10">
    <property type="entry name" value="Functional domain of the splicing factor Prp18"/>
    <property type="match status" value="1"/>
</dbReference>
<dbReference type="GO" id="GO:0071021">
    <property type="term" value="C:U2-type post-spliceosomal complex"/>
    <property type="evidence" value="ECO:0007669"/>
    <property type="project" value="TreeGrafter"/>
</dbReference>
<dbReference type="GO" id="GO:0046540">
    <property type="term" value="C:U4/U6 x U5 tri-snRNP complex"/>
    <property type="evidence" value="ECO:0007669"/>
    <property type="project" value="TreeGrafter"/>
</dbReference>
<dbReference type="VEuPathDB" id="TriTrypDB:TcCLB.511817.130"/>
<feature type="domain" description="Prp18" evidence="9">
    <location>
        <begin position="310"/>
        <end position="397"/>
    </location>
</feature>
<keyword evidence="4" id="KW-0507">mRNA processing</keyword>
<evidence type="ECO:0000256" key="5">
    <source>
        <dbReference type="ARBA" id="ARBA00022728"/>
    </source>
</evidence>
<name>A0A2V2WK85_TRYCR</name>
<proteinExistence type="inferred from homology"/>
<accession>A0A2V2WK85</accession>
<feature type="region of interest" description="Disordered" evidence="8">
    <location>
        <begin position="1"/>
        <end position="87"/>
    </location>
</feature>
<dbReference type="InterPro" id="IPR039979">
    <property type="entry name" value="PRPF18"/>
</dbReference>
<dbReference type="GO" id="GO:0005682">
    <property type="term" value="C:U5 snRNP"/>
    <property type="evidence" value="ECO:0007669"/>
    <property type="project" value="TreeGrafter"/>
</dbReference>